<evidence type="ECO:0000256" key="1">
    <source>
        <dbReference type="SAM" id="Phobius"/>
    </source>
</evidence>
<dbReference type="InterPro" id="IPR052728">
    <property type="entry name" value="O2_lipid_transport_reg"/>
</dbReference>
<feature type="transmembrane region" description="Helical" evidence="1">
    <location>
        <begin position="93"/>
        <end position="114"/>
    </location>
</feature>
<keyword evidence="1" id="KW-0812">Transmembrane</keyword>
<dbReference type="Pfam" id="PF01757">
    <property type="entry name" value="Acyl_transf_3"/>
    <property type="match status" value="1"/>
</dbReference>
<feature type="domain" description="Acyltransferase 3" evidence="2">
    <location>
        <begin position="49"/>
        <end position="155"/>
    </location>
</feature>
<keyword evidence="1" id="KW-0472">Membrane</keyword>
<organism evidence="3">
    <name type="scientific">Arion vulgaris</name>
    <dbReference type="NCBI Taxonomy" id="1028688"/>
    <lineage>
        <taxon>Eukaryota</taxon>
        <taxon>Metazoa</taxon>
        <taxon>Spiralia</taxon>
        <taxon>Lophotrochozoa</taxon>
        <taxon>Mollusca</taxon>
        <taxon>Gastropoda</taxon>
        <taxon>Heterobranchia</taxon>
        <taxon>Euthyneura</taxon>
        <taxon>Panpulmonata</taxon>
        <taxon>Eupulmonata</taxon>
        <taxon>Stylommatophora</taxon>
        <taxon>Helicina</taxon>
        <taxon>Arionoidea</taxon>
        <taxon>Arionidae</taxon>
        <taxon>Arion</taxon>
    </lineage>
</organism>
<dbReference type="PANTHER" id="PTHR11161">
    <property type="entry name" value="O-ACYLTRANSFERASE"/>
    <property type="match status" value="1"/>
</dbReference>
<keyword evidence="1" id="KW-1133">Transmembrane helix</keyword>
<dbReference type="AlphaFoldDB" id="A0A0B6Z7L3"/>
<evidence type="ECO:0000313" key="3">
    <source>
        <dbReference type="EMBL" id="CEK63720.1"/>
    </source>
</evidence>
<reference evidence="3" key="1">
    <citation type="submission" date="2014-12" db="EMBL/GenBank/DDBJ databases">
        <title>Insight into the proteome of Arion vulgaris.</title>
        <authorList>
            <person name="Aradska J."/>
            <person name="Bulat T."/>
            <person name="Smidak R."/>
            <person name="Sarate P."/>
            <person name="Gangsoo J."/>
            <person name="Sialana F."/>
            <person name="Bilban M."/>
            <person name="Lubec G."/>
        </authorList>
    </citation>
    <scope>NUCLEOTIDE SEQUENCE</scope>
    <source>
        <tissue evidence="3">Skin</tissue>
    </source>
</reference>
<feature type="non-terminal residue" evidence="3">
    <location>
        <position position="1"/>
    </location>
</feature>
<feature type="transmembrane region" description="Helical" evidence="1">
    <location>
        <begin position="134"/>
        <end position="155"/>
    </location>
</feature>
<feature type="transmembrane region" description="Helical" evidence="1">
    <location>
        <begin position="52"/>
        <end position="73"/>
    </location>
</feature>
<gene>
    <name evidence="3" type="primary">ORF49227</name>
</gene>
<proteinExistence type="predicted"/>
<accession>A0A0B6Z7L3</accession>
<name>A0A0B6Z7L3_9EUPU</name>
<dbReference type="PANTHER" id="PTHR11161:SF0">
    <property type="entry name" value="O-ACYLTRANSFERASE LIKE PROTEIN"/>
    <property type="match status" value="1"/>
</dbReference>
<dbReference type="GO" id="GO:0016747">
    <property type="term" value="F:acyltransferase activity, transferring groups other than amino-acyl groups"/>
    <property type="evidence" value="ECO:0007669"/>
    <property type="project" value="InterPro"/>
</dbReference>
<dbReference type="InterPro" id="IPR002656">
    <property type="entry name" value="Acyl_transf_3_dom"/>
</dbReference>
<evidence type="ECO:0000259" key="2">
    <source>
        <dbReference type="Pfam" id="PF01757"/>
    </source>
</evidence>
<feature type="non-terminal residue" evidence="3">
    <location>
        <position position="177"/>
    </location>
</feature>
<dbReference type="EMBL" id="HACG01016855">
    <property type="protein sequence ID" value="CEK63720.1"/>
    <property type="molecule type" value="Transcribed_RNA"/>
</dbReference>
<protein>
    <recommendedName>
        <fullName evidence="2">Acyltransferase 3 domain-containing protein</fullName>
    </recommendedName>
</protein>
<sequence length="177" mass="20695">QSLKNETASQEKLTQDIFVKVLLSFSAYTNGRRLFSTSQVPGSFNVIPGIRFLTMSWIVVGHTYFSLVYFYSINSFQGTYDVIQYRILDLIQSMHFGVDSFFTISGFLVSYLTIRHVIEKGWKFNWRHFFLHRYWRLTPTFLVAFVLVQGLQRFAVSGTLATTMQPVDKLACENKWW</sequence>